<comment type="caution">
    <text evidence="1">The sequence shown here is derived from an EMBL/GenBank/DDBJ whole genome shotgun (WGS) entry which is preliminary data.</text>
</comment>
<name>A0A7K1XUT1_9SPHI</name>
<sequence length="83" mass="9475">MEDYFILPVKYNGEILEFEGRLLPQGYVHKIEIIINKIPVLFEPDEERSYRALVSTEHLEGKAAKLSYGLLKAIAEKLESLPG</sequence>
<keyword evidence="2" id="KW-1185">Reference proteome</keyword>
<gene>
    <name evidence="1" type="ORF">GS398_04400</name>
</gene>
<accession>A0A7K1XUT1</accession>
<protein>
    <submittedName>
        <fullName evidence="1">Uncharacterized protein</fullName>
    </submittedName>
</protein>
<organism evidence="1 2">
    <name type="scientific">Hufsiella ginkgonis</name>
    <dbReference type="NCBI Taxonomy" id="2695274"/>
    <lineage>
        <taxon>Bacteria</taxon>
        <taxon>Pseudomonadati</taxon>
        <taxon>Bacteroidota</taxon>
        <taxon>Sphingobacteriia</taxon>
        <taxon>Sphingobacteriales</taxon>
        <taxon>Sphingobacteriaceae</taxon>
        <taxon>Hufsiella</taxon>
    </lineage>
</organism>
<dbReference type="Proteomes" id="UP000451233">
    <property type="component" value="Unassembled WGS sequence"/>
</dbReference>
<dbReference type="RefSeq" id="WP_160905495.1">
    <property type="nucleotide sequence ID" value="NZ_WVHS01000001.1"/>
</dbReference>
<evidence type="ECO:0000313" key="1">
    <source>
        <dbReference type="EMBL" id="MXV14529.1"/>
    </source>
</evidence>
<proteinExistence type="predicted"/>
<dbReference type="EMBL" id="WVHS01000001">
    <property type="protein sequence ID" value="MXV14529.1"/>
    <property type="molecule type" value="Genomic_DNA"/>
</dbReference>
<dbReference type="AlphaFoldDB" id="A0A7K1XUT1"/>
<evidence type="ECO:0000313" key="2">
    <source>
        <dbReference type="Proteomes" id="UP000451233"/>
    </source>
</evidence>
<reference evidence="1 2" key="1">
    <citation type="submission" date="2019-11" db="EMBL/GenBank/DDBJ databases">
        <title>Pedobacter sp. HMF7056 Genome sequencing and assembly.</title>
        <authorList>
            <person name="Kang H."/>
            <person name="Kim H."/>
            <person name="Joh K."/>
        </authorList>
    </citation>
    <scope>NUCLEOTIDE SEQUENCE [LARGE SCALE GENOMIC DNA]</scope>
    <source>
        <strain evidence="1 2">HMF7056</strain>
    </source>
</reference>